<dbReference type="InterPro" id="IPR050678">
    <property type="entry name" value="DNA_Partitioning_ATPase"/>
</dbReference>
<evidence type="ECO:0000313" key="1">
    <source>
        <dbReference type="EMBL" id="SFQ69209.1"/>
    </source>
</evidence>
<dbReference type="Pfam" id="PF07015">
    <property type="entry name" value="VirC1"/>
    <property type="match status" value="1"/>
</dbReference>
<keyword evidence="2" id="KW-1185">Reference proteome</keyword>
<name>A0A1I6AKK9_9RHOB</name>
<dbReference type="Proteomes" id="UP000243106">
    <property type="component" value="Unassembled WGS sequence"/>
</dbReference>
<dbReference type="AlphaFoldDB" id="A0A1I6AKK9"/>
<reference evidence="2" key="1">
    <citation type="submission" date="2016-10" db="EMBL/GenBank/DDBJ databases">
        <authorList>
            <person name="Varghese N."/>
            <person name="Submissions S."/>
        </authorList>
    </citation>
    <scope>NUCLEOTIDE SEQUENCE [LARGE SCALE GENOMIC DNA]</scope>
    <source>
        <strain evidence="2">JCM 10271</strain>
    </source>
</reference>
<proteinExistence type="predicted"/>
<accession>A0A1I6AKK9</accession>
<dbReference type="InterPro" id="IPR027417">
    <property type="entry name" value="P-loop_NTPase"/>
</dbReference>
<dbReference type="EMBL" id="FOXV01000023">
    <property type="protein sequence ID" value="SFQ69209.1"/>
    <property type="molecule type" value="Genomic_DNA"/>
</dbReference>
<dbReference type="SUPFAM" id="SSF52540">
    <property type="entry name" value="P-loop containing nucleoside triphosphate hydrolases"/>
    <property type="match status" value="1"/>
</dbReference>
<dbReference type="PANTHER" id="PTHR13696:SF99">
    <property type="entry name" value="COBYRINIC ACID AC-DIAMIDE SYNTHASE"/>
    <property type="match status" value="1"/>
</dbReference>
<dbReference type="PANTHER" id="PTHR13696">
    <property type="entry name" value="P-LOOP CONTAINING NUCLEOSIDE TRIPHOSPHATE HYDROLASE"/>
    <property type="match status" value="1"/>
</dbReference>
<dbReference type="RefSeq" id="WP_093015918.1">
    <property type="nucleotide sequence ID" value="NZ_FOXV01000023.1"/>
</dbReference>
<organism evidence="1 2">
    <name type="scientific">Roseivivax halotolerans</name>
    <dbReference type="NCBI Taxonomy" id="93684"/>
    <lineage>
        <taxon>Bacteria</taxon>
        <taxon>Pseudomonadati</taxon>
        <taxon>Pseudomonadota</taxon>
        <taxon>Alphaproteobacteria</taxon>
        <taxon>Rhodobacterales</taxon>
        <taxon>Roseobacteraceae</taxon>
        <taxon>Roseivivax</taxon>
    </lineage>
</organism>
<gene>
    <name evidence="1" type="ORF">SAMN05421853_12316</name>
</gene>
<protein>
    <submittedName>
        <fullName evidence="1">Chromosome partitioning protein</fullName>
    </submittedName>
</protein>
<evidence type="ECO:0000313" key="2">
    <source>
        <dbReference type="Proteomes" id="UP000243106"/>
    </source>
</evidence>
<dbReference type="Gene3D" id="3.40.50.300">
    <property type="entry name" value="P-loop containing nucleotide triphosphate hydrolases"/>
    <property type="match status" value="1"/>
</dbReference>
<sequence>MIISFVSSKGGVGKTTSLLVLATELERVGRSKGRRVTIIDADRNAPLVAWADMPGRPENIRVVGVPNTENLVDAIDEEQVNCDVLLLDLPGLADVGLANAIMLSDLVLVPLGGGGLEAAEAAKTIKLVRRQSRLTGREIPYRALMTRAPAGAVEPLSYRRNREQLADQGVPMIKHALLSSPAFQELPDGGNLERMLEDATDKRRRDQVTKAMDNAQAYYRDIIAALKELKNTKTEATE</sequence>
<dbReference type="CDD" id="cd02042">
    <property type="entry name" value="ParAB_family"/>
    <property type="match status" value="1"/>
</dbReference>
<dbReference type="STRING" id="93684.SAMN05421853_12316"/>
<dbReference type="InterPro" id="IPR009744">
    <property type="entry name" value="VirC1"/>
</dbReference>